<evidence type="ECO:0000256" key="1">
    <source>
        <dbReference type="SAM" id="MobiDB-lite"/>
    </source>
</evidence>
<organism evidence="2 3">
    <name type="scientific">Odynerus spinipes</name>
    <dbReference type="NCBI Taxonomy" id="1348599"/>
    <lineage>
        <taxon>Eukaryota</taxon>
        <taxon>Metazoa</taxon>
        <taxon>Ecdysozoa</taxon>
        <taxon>Arthropoda</taxon>
        <taxon>Hexapoda</taxon>
        <taxon>Insecta</taxon>
        <taxon>Pterygota</taxon>
        <taxon>Neoptera</taxon>
        <taxon>Endopterygota</taxon>
        <taxon>Hymenoptera</taxon>
        <taxon>Apocrita</taxon>
        <taxon>Aculeata</taxon>
        <taxon>Vespoidea</taxon>
        <taxon>Vespidae</taxon>
        <taxon>Eumeninae</taxon>
        <taxon>Odynerus</taxon>
    </lineage>
</organism>
<reference evidence="2" key="1">
    <citation type="submission" date="2021-08" db="EMBL/GenBank/DDBJ databases">
        <authorList>
            <person name="Misof B."/>
            <person name="Oliver O."/>
            <person name="Podsiadlowski L."/>
            <person name="Donath A."/>
            <person name="Peters R."/>
            <person name="Mayer C."/>
            <person name="Rust J."/>
            <person name="Gunkel S."/>
            <person name="Lesny P."/>
            <person name="Martin S."/>
            <person name="Oeyen J.P."/>
            <person name="Petersen M."/>
            <person name="Panagiotis P."/>
            <person name="Wilbrandt J."/>
            <person name="Tanja T."/>
        </authorList>
    </citation>
    <scope>NUCLEOTIDE SEQUENCE</scope>
    <source>
        <strain evidence="2">GBR_01_08_01A</strain>
        <tissue evidence="2">Thorax + abdomen</tissue>
    </source>
</reference>
<gene>
    <name evidence="2" type="ORF">KPH14_002188</name>
</gene>
<dbReference type="InterPro" id="IPR033551">
    <property type="entry name" value="DRC7/lobo"/>
</dbReference>
<dbReference type="PANTHER" id="PTHR35249">
    <property type="entry name" value="DYNEIN REGULATORY COMPLEX SUBUNIT 7"/>
    <property type="match status" value="1"/>
</dbReference>
<dbReference type="Proteomes" id="UP001258017">
    <property type="component" value="Unassembled WGS sequence"/>
</dbReference>
<proteinExistence type="predicted"/>
<reference evidence="2" key="2">
    <citation type="journal article" date="2023" name="Commun. Biol.">
        <title>Intrasexual cuticular hydrocarbon dimorphism in a wasp sheds light on hydrocarbon biosynthesis genes in Hymenoptera.</title>
        <authorList>
            <person name="Moris V.C."/>
            <person name="Podsiadlowski L."/>
            <person name="Martin S."/>
            <person name="Oeyen J.P."/>
            <person name="Donath A."/>
            <person name="Petersen M."/>
            <person name="Wilbrandt J."/>
            <person name="Misof B."/>
            <person name="Liedtke D."/>
            <person name="Thamm M."/>
            <person name="Scheiner R."/>
            <person name="Schmitt T."/>
            <person name="Niehuis O."/>
        </authorList>
    </citation>
    <scope>NUCLEOTIDE SEQUENCE</scope>
    <source>
        <strain evidence="2">GBR_01_08_01A</strain>
    </source>
</reference>
<keyword evidence="3" id="KW-1185">Reference proteome</keyword>
<evidence type="ECO:0000313" key="3">
    <source>
        <dbReference type="Proteomes" id="UP001258017"/>
    </source>
</evidence>
<protein>
    <submittedName>
        <fullName evidence="2">Uncharacterized protein</fullName>
    </submittedName>
</protein>
<evidence type="ECO:0000313" key="2">
    <source>
        <dbReference type="EMBL" id="KAK2581701.1"/>
    </source>
</evidence>
<feature type="region of interest" description="Disordered" evidence="1">
    <location>
        <begin position="24"/>
        <end position="59"/>
    </location>
</feature>
<sequence>MEVSQSVGNPTVVTTAAFVESKNWKEYYEKEEEEDEDEDEEDEDEDEHEDKEQDADSYDFYRAGRPSTITREVLEDIERELGLIQLCWPEKDLGEDDYLSTLPDSYCTVSDKERLLLWHAENFRKQFHFKYKDRKPLLLACENECGMQVRKR</sequence>
<name>A0AAD9VNX1_9HYME</name>
<dbReference type="EMBL" id="JAIFRP010000038">
    <property type="protein sequence ID" value="KAK2581701.1"/>
    <property type="molecule type" value="Genomic_DNA"/>
</dbReference>
<dbReference type="GO" id="GO:0031514">
    <property type="term" value="C:motile cilium"/>
    <property type="evidence" value="ECO:0007669"/>
    <property type="project" value="TreeGrafter"/>
</dbReference>
<comment type="caution">
    <text evidence="2">The sequence shown here is derived from an EMBL/GenBank/DDBJ whole genome shotgun (WGS) entry which is preliminary data.</text>
</comment>
<dbReference type="GO" id="GO:0030317">
    <property type="term" value="P:flagellated sperm motility"/>
    <property type="evidence" value="ECO:0007669"/>
    <property type="project" value="TreeGrafter"/>
</dbReference>
<feature type="compositionally biased region" description="Acidic residues" evidence="1">
    <location>
        <begin position="29"/>
        <end position="57"/>
    </location>
</feature>
<accession>A0AAD9VNX1</accession>
<dbReference type="PANTHER" id="PTHR35249:SF2">
    <property type="entry name" value="DYNEIN REGULATORY COMPLEX SUBUNIT 7"/>
    <property type="match status" value="1"/>
</dbReference>
<dbReference type="AlphaFoldDB" id="A0AAD9VNX1"/>